<name>M4H272_9TRYP</name>
<sequence>MVCTSGNASSHCSFSSMQQQQRQQQAMLFGVERLMTAAYPPVRFEPRPTILLRRKIDVINCITRRVRRISQGLVDGTCSFENRRALAHTIVQSALQAAYPNCRRDIFVASACEGSHGSLLHGDTIAGAFLCDTVTYADPLIYASVLSSFIAYGVDFALPRHSSRGHSAGRNNVTPPLPSLDTALYCLHNAVKEICVTLTVLIGGTVTGYDKENGGIMRKRSPNAFVEAFHALANSYTLLSLLRFFAEEEVVDEGGNAGEGTATADASYRDKPLRYTTALLYRLFDAELESASEEGLSSSSSSSVIPSISSTFASGFKRAIKYYSAAGVKWNLSNQMNLREARNMLFHVSPLVRAMVVLMAYYCRHFPALYQAVVKSVEAPFIMDQLVHSALLHFPMRPHEEMERERSIFCEKKSRSLAGNLRQVAEPEPVNEAWLTALTTPDRAEGGANPEDDTLFPELVEKYRERRLSQRRGSLPGATVMPNNTVLPQSTETRGSPFACVGLLNVGNTCFINSFTQLFFAARHFRMDLLREKIPRLVPLLLNSVNETTGVGSEHGRQRISGHRPIIGPHVTAGFVLLMLQMHWMVTHGHSGGVVDTKYFRDLLPEPFNDGLQHDASEYGKVLMELLDNSSASEALWDAPRVEEEDEDDGRRAYVPHQQEEEYEQETRRNREEQQTLGGRGGGGRFTANFLSAVAHTHAEGNKRTETKHNIHGSGSGVGAGLTTVVARWFGGVSASLIECMACHHTRTQLSPFWDISVPLRREKDDDGPRMYPAEAVSHERRIVDGDAHVLRSEDGHIAITKYCVQDADSDDMLLEQEEAEEEPRQQPSLQELVDSVLNYHDSGELLHGDNMTYCESCRRREPVILRTAVHTTCKRVVPLTEEHVNGARGQLREKDIEGVPFYLTLQLNRFQYLRETGNHEKVMDKVTINKVISVPVRVVVRGSGHTGEEEDIGSEEVVHERIHYRLIAVLVHSGPSPRSGHYFTLLRFFADTENAEEDGDTCDSWVLANDSITSLLNSETSENILSGFGGIFGPSETPYIILYERCGYLPPATDELDLPVAIEQLLRELVKPEAQAPPASANNDTKGNDRGGDGDGGGGNHDGNGSGGNRGGGVDAFGSNNSFWGGGAPIF</sequence>
<protein>
    <submittedName>
        <fullName evidence="3">Ubiquitin hydrolase</fullName>
    </submittedName>
</protein>
<evidence type="ECO:0000313" key="3">
    <source>
        <dbReference type="EMBL" id="AFK83577.1"/>
    </source>
</evidence>
<dbReference type="GO" id="GO:0004843">
    <property type="term" value="F:cysteine-type deubiquitinase activity"/>
    <property type="evidence" value="ECO:0007669"/>
    <property type="project" value="InterPro"/>
</dbReference>
<dbReference type="PROSITE" id="PS00973">
    <property type="entry name" value="USP_2"/>
    <property type="match status" value="1"/>
</dbReference>
<dbReference type="Pfam" id="PF00443">
    <property type="entry name" value="UCH"/>
    <property type="match status" value="1"/>
</dbReference>
<organism evidence="3">
    <name type="scientific">Trypanosoma dionisii</name>
    <dbReference type="NCBI Taxonomy" id="78083"/>
    <lineage>
        <taxon>Eukaryota</taxon>
        <taxon>Discoba</taxon>
        <taxon>Euglenozoa</taxon>
        <taxon>Kinetoplastea</taxon>
        <taxon>Metakinetoplastina</taxon>
        <taxon>Trypanosomatida</taxon>
        <taxon>Trypanosomatidae</taxon>
        <taxon>Trypanosoma</taxon>
        <taxon>Schizotrypanum</taxon>
    </lineage>
</organism>
<dbReference type="GO" id="GO:0016579">
    <property type="term" value="P:protein deubiquitination"/>
    <property type="evidence" value="ECO:0007669"/>
    <property type="project" value="InterPro"/>
</dbReference>
<dbReference type="EMBL" id="JF825070">
    <property type="protein sequence ID" value="AFK83577.1"/>
    <property type="molecule type" value="Genomic_DNA"/>
</dbReference>
<accession>M4H272</accession>
<feature type="compositionally biased region" description="Gly residues" evidence="1">
    <location>
        <begin position="1095"/>
        <end position="1115"/>
    </location>
</feature>
<dbReference type="InterPro" id="IPR050164">
    <property type="entry name" value="Peptidase_C19"/>
</dbReference>
<dbReference type="PANTHER" id="PTHR24006">
    <property type="entry name" value="UBIQUITIN CARBOXYL-TERMINAL HYDROLASE"/>
    <property type="match status" value="1"/>
</dbReference>
<dbReference type="InterPro" id="IPR018200">
    <property type="entry name" value="USP_CS"/>
</dbReference>
<feature type="region of interest" description="Disordered" evidence="1">
    <location>
        <begin position="637"/>
        <end position="683"/>
    </location>
</feature>
<dbReference type="PROSITE" id="PS50235">
    <property type="entry name" value="USP_3"/>
    <property type="match status" value="1"/>
</dbReference>
<evidence type="ECO:0000256" key="1">
    <source>
        <dbReference type="SAM" id="MobiDB-lite"/>
    </source>
</evidence>
<feature type="region of interest" description="Disordered" evidence="1">
    <location>
        <begin position="1073"/>
        <end position="1115"/>
    </location>
</feature>
<dbReference type="GO" id="GO:0005634">
    <property type="term" value="C:nucleus"/>
    <property type="evidence" value="ECO:0007669"/>
    <property type="project" value="TreeGrafter"/>
</dbReference>
<reference evidence="3" key="1">
    <citation type="submission" date="2011-03" db="EMBL/GenBank/DDBJ databases">
        <title>Evolutionary relationships, repertoire diversity and sinteny of cruzipain encoding genes in phylogenetic diverse Trypanosoma cruzi isolates and Trypanosoma cruzi-like species.</title>
        <authorList>
            <person name="Lima L."/>
            <person name="Ortiz P.A."/>
            <person name="Maia da Silva F."/>
            <person name="Alves J.M."/>
            <person name="Alfieri S.C."/>
            <person name="Buck G."/>
            <person name="Teixeira M.M.G."/>
        </authorList>
    </citation>
    <scope>NUCLEOTIDE SEQUENCE</scope>
    <source>
        <strain evidence="3">TCC 211</strain>
    </source>
</reference>
<dbReference type="Gene3D" id="3.90.70.10">
    <property type="entry name" value="Cysteine proteinases"/>
    <property type="match status" value="1"/>
</dbReference>
<dbReference type="InterPro" id="IPR001394">
    <property type="entry name" value="Peptidase_C19_UCH"/>
</dbReference>
<evidence type="ECO:0000259" key="2">
    <source>
        <dbReference type="PROSITE" id="PS50235"/>
    </source>
</evidence>
<dbReference type="GO" id="GO:0005829">
    <property type="term" value="C:cytosol"/>
    <property type="evidence" value="ECO:0007669"/>
    <property type="project" value="TreeGrafter"/>
</dbReference>
<dbReference type="SUPFAM" id="SSF54001">
    <property type="entry name" value="Cysteine proteinases"/>
    <property type="match status" value="1"/>
</dbReference>
<proteinExistence type="predicted"/>
<dbReference type="AlphaFoldDB" id="M4H272"/>
<keyword evidence="3" id="KW-0378">Hydrolase</keyword>
<feature type="domain" description="USP" evidence="2">
    <location>
        <begin position="501"/>
        <end position="1047"/>
    </location>
</feature>
<dbReference type="InterPro" id="IPR038765">
    <property type="entry name" value="Papain-like_cys_pep_sf"/>
</dbReference>
<feature type="compositionally biased region" description="Basic and acidic residues" evidence="1">
    <location>
        <begin position="665"/>
        <end position="674"/>
    </location>
</feature>
<dbReference type="InterPro" id="IPR028889">
    <property type="entry name" value="USP"/>
</dbReference>